<dbReference type="EMBL" id="RAPY01000005">
    <property type="protein sequence ID" value="RKE45297.1"/>
    <property type="molecule type" value="Genomic_DNA"/>
</dbReference>
<name>A0A420ALI0_SPHD1</name>
<dbReference type="RefSeq" id="WP_167457326.1">
    <property type="nucleotide sequence ID" value="NZ_RAPY01000005.1"/>
</dbReference>
<dbReference type="AlphaFoldDB" id="A0A420ALI0"/>
<evidence type="ECO:0000313" key="1">
    <source>
        <dbReference type="EMBL" id="RKE45297.1"/>
    </source>
</evidence>
<proteinExistence type="predicted"/>
<accession>A0A420ALI0</accession>
<evidence type="ECO:0000313" key="2">
    <source>
        <dbReference type="Proteomes" id="UP000286246"/>
    </source>
</evidence>
<organism evidence="1 2">
    <name type="scientific">Sphingobacterium detergens</name>
    <dbReference type="NCBI Taxonomy" id="1145106"/>
    <lineage>
        <taxon>Bacteria</taxon>
        <taxon>Pseudomonadati</taxon>
        <taxon>Bacteroidota</taxon>
        <taxon>Sphingobacteriia</taxon>
        <taxon>Sphingobacteriales</taxon>
        <taxon>Sphingobacteriaceae</taxon>
        <taxon>Sphingobacterium</taxon>
    </lineage>
</organism>
<dbReference type="PROSITE" id="PS51257">
    <property type="entry name" value="PROKAR_LIPOPROTEIN"/>
    <property type="match status" value="1"/>
</dbReference>
<keyword evidence="2" id="KW-1185">Reference proteome</keyword>
<comment type="caution">
    <text evidence="1">The sequence shown here is derived from an EMBL/GenBank/DDBJ whole genome shotgun (WGS) entry which is preliminary data.</text>
</comment>
<sequence length="329" mass="36287">MKSKLIYTIGLVALALVGCKKIPEGNLSDIIRYETLPIEIQMGRSTVSTAINPAGSSKPIEVKLLKVYQKETGKDVTDIFLQTFPIKIWKKLYDSKVDTTLDLIAAKQKDTVMAALSINKFSGAVEATPNTLKLPKGNYVFDLEIKNAVGTRVYPAIGEFSLVEAPYFDVPAVRSTVAMKVGAETTTKSIPSNASHIKVTYLGLGENKVVVKIVDKNGLPFNPKKGEIARRPNSGTAGGFLQTMQDYSISTTLFDDRMEFVYGVLPFPLVSLGNGFNYYYRIPAPYVKFDDSLDLPYNTYSCNARFSFQAFVPGTYQVEVIVPQVTRVN</sequence>
<reference evidence="1 2" key="1">
    <citation type="submission" date="2018-09" db="EMBL/GenBank/DDBJ databases">
        <title>Genomic Encyclopedia of Type Strains, Phase III (KMG-III): the genomes of soil and plant-associated and newly described type strains.</title>
        <authorList>
            <person name="Whitman W."/>
        </authorList>
    </citation>
    <scope>NUCLEOTIDE SEQUENCE [LARGE SCALE GENOMIC DNA]</scope>
    <source>
        <strain evidence="1 2">CECT 7938</strain>
    </source>
</reference>
<dbReference type="Proteomes" id="UP000286246">
    <property type="component" value="Unassembled WGS sequence"/>
</dbReference>
<gene>
    <name evidence="1" type="ORF">DFQ12_4369</name>
</gene>
<protein>
    <submittedName>
        <fullName evidence="1">Uncharacterized protein DUF5007</fullName>
    </submittedName>
</protein>